<feature type="domain" description="Haem-binding" evidence="1">
    <location>
        <begin position="9"/>
        <end position="143"/>
    </location>
</feature>
<reference evidence="2 3" key="1">
    <citation type="journal article" date="2011" name="J. Microbiol.">
        <title>Gramella jeungdoensis sp. nov., isolated from a solar saltern in Korea.</title>
        <authorList>
            <person name="Joung Y."/>
            <person name="Kim H."/>
            <person name="Jang T."/>
            <person name="Ahn T.S."/>
            <person name="Joh K."/>
        </authorList>
    </citation>
    <scope>NUCLEOTIDE SEQUENCE [LARGE SCALE GENOMIC DNA]</scope>
    <source>
        <strain evidence="2 3">KCTC 23123</strain>
    </source>
</reference>
<dbReference type="RefSeq" id="WP_134246315.1">
    <property type="nucleotide sequence ID" value="NZ_SNQI01000001.1"/>
</dbReference>
<dbReference type="Pfam" id="PF14376">
    <property type="entry name" value="Haem_bd"/>
    <property type="match status" value="1"/>
</dbReference>
<dbReference type="SMART" id="SM01235">
    <property type="entry name" value="Haem_bd"/>
    <property type="match status" value="1"/>
</dbReference>
<comment type="caution">
    <text evidence="2">The sequence shown here is derived from an EMBL/GenBank/DDBJ whole genome shotgun (WGS) entry which is preliminary data.</text>
</comment>
<evidence type="ECO:0000259" key="1">
    <source>
        <dbReference type="SMART" id="SM01235"/>
    </source>
</evidence>
<accession>A0A4Y8AUZ6</accession>
<sequence length="145" mass="16972">MKKIFLGILIVIILIQFIRPEKNVSPEVVNDISTVMNVPKNVQEIIKTSCADCHSNNTKYPWYSEIAPVSWYLASHVNDGKKHLNFSEWAAYNKNQKEHIIKDLKKELKSKEMPLNSYLWIHKEAIVSPEQYKILLDWIDTFKVD</sequence>
<evidence type="ECO:0000313" key="3">
    <source>
        <dbReference type="Proteomes" id="UP000298517"/>
    </source>
</evidence>
<evidence type="ECO:0000313" key="2">
    <source>
        <dbReference type="EMBL" id="TEW76299.1"/>
    </source>
</evidence>
<proteinExistence type="predicted"/>
<dbReference type="Proteomes" id="UP000298517">
    <property type="component" value="Unassembled WGS sequence"/>
</dbReference>
<dbReference type="InterPro" id="IPR025992">
    <property type="entry name" value="Haem-bd"/>
</dbReference>
<keyword evidence="3" id="KW-1185">Reference proteome</keyword>
<dbReference type="OrthoDB" id="196738at2"/>
<organism evidence="2 3">
    <name type="scientific">Gramella jeungdoensis</name>
    <dbReference type="NCBI Taxonomy" id="708091"/>
    <lineage>
        <taxon>Bacteria</taxon>
        <taxon>Pseudomonadati</taxon>
        <taxon>Bacteroidota</taxon>
        <taxon>Flavobacteriia</taxon>
        <taxon>Flavobacteriales</taxon>
        <taxon>Flavobacteriaceae</taxon>
        <taxon>Christiangramia</taxon>
    </lineage>
</organism>
<name>A0A4Y8AUZ6_9FLAO</name>
<gene>
    <name evidence="2" type="ORF">E2488_00135</name>
</gene>
<dbReference type="AlphaFoldDB" id="A0A4Y8AUZ6"/>
<dbReference type="EMBL" id="SNQI01000001">
    <property type="protein sequence ID" value="TEW76299.1"/>
    <property type="molecule type" value="Genomic_DNA"/>
</dbReference>
<protein>
    <submittedName>
        <fullName evidence="2">Cytochrome C</fullName>
    </submittedName>
</protein>